<feature type="signal peptide" evidence="7">
    <location>
        <begin position="1"/>
        <end position="20"/>
    </location>
</feature>
<gene>
    <name evidence="8" type="ORF">ALAG00032_LOCUS4873</name>
</gene>
<protein>
    <recommendedName>
        <fullName evidence="5">Photosystem II reaction center Psb28 protein</fullName>
    </recommendedName>
</protein>
<sequence>MRDIFSSFFAFILIVGGVGGLCTDRQFSAALVRREKCIVTRKRAETNDVEKNQALARIEFIRGIDERIVPIVSVTRSVNSHKNAQQNEIFFTGTATFWFEKASALNEDLTQDKLITGMFLIDEEGTISTDDIHARFERGRPIGISAVLVLSNPTEWHRFMRFMKRFSQKHGLAFKLASDDTPITNSYYNNVVQHDNNSNLDNTRAREKMTSSSLLENTSSQTSSTISDERRSR</sequence>
<comment type="similarity">
    <text evidence="5">Belongs to the Psb28 family.</text>
</comment>
<evidence type="ECO:0000256" key="1">
    <source>
        <dbReference type="ARBA" id="ARBA00004170"/>
    </source>
</evidence>
<keyword evidence="3" id="KW-0472">Membrane</keyword>
<comment type="subcellular location">
    <subcellularLocation>
        <location evidence="1">Membrane</location>
        <topology evidence="1">Peripheral membrane protein</topology>
    </subcellularLocation>
</comment>
<evidence type="ECO:0000256" key="5">
    <source>
        <dbReference type="RuleBase" id="RU003509"/>
    </source>
</evidence>
<dbReference type="NCBIfam" id="TIGR03047">
    <property type="entry name" value="PS_II_psb28"/>
    <property type="match status" value="1"/>
</dbReference>
<reference evidence="8" key="1">
    <citation type="submission" date="2021-01" db="EMBL/GenBank/DDBJ databases">
        <authorList>
            <person name="Corre E."/>
            <person name="Pelletier E."/>
            <person name="Niang G."/>
            <person name="Scheremetjew M."/>
            <person name="Finn R."/>
            <person name="Kale V."/>
            <person name="Holt S."/>
            <person name="Cochrane G."/>
            <person name="Meng A."/>
            <person name="Brown T."/>
            <person name="Cohen L."/>
        </authorList>
    </citation>
    <scope>NUCLEOTIDE SEQUENCE</scope>
    <source>
        <strain evidence="8">CCMP1510</strain>
    </source>
</reference>
<dbReference type="HAMAP" id="MF_01370">
    <property type="entry name" value="PSII_Psb28"/>
    <property type="match status" value="1"/>
</dbReference>
<dbReference type="AlphaFoldDB" id="A0A7S3JT10"/>
<feature type="region of interest" description="Disordered" evidence="6">
    <location>
        <begin position="208"/>
        <end position="233"/>
    </location>
</feature>
<dbReference type="Pfam" id="PF03912">
    <property type="entry name" value="Psb28"/>
    <property type="match status" value="1"/>
</dbReference>
<keyword evidence="2 5" id="KW-0602">Photosynthesis</keyword>
<evidence type="ECO:0000256" key="4">
    <source>
        <dbReference type="ARBA" id="ARBA00023276"/>
    </source>
</evidence>
<proteinExistence type="inferred from homology"/>
<evidence type="ECO:0000256" key="7">
    <source>
        <dbReference type="SAM" id="SignalP"/>
    </source>
</evidence>
<dbReference type="Gene3D" id="2.40.30.220">
    <property type="entry name" value="Photosystem II Psb28"/>
    <property type="match status" value="1"/>
</dbReference>
<keyword evidence="7" id="KW-0732">Signal</keyword>
<evidence type="ECO:0000256" key="2">
    <source>
        <dbReference type="ARBA" id="ARBA00022531"/>
    </source>
</evidence>
<keyword evidence="4 5" id="KW-0604">Photosystem II</keyword>
<dbReference type="GO" id="GO:0009523">
    <property type="term" value="C:photosystem II"/>
    <property type="evidence" value="ECO:0007669"/>
    <property type="project" value="UniProtKB-KW"/>
</dbReference>
<evidence type="ECO:0000256" key="6">
    <source>
        <dbReference type="SAM" id="MobiDB-lite"/>
    </source>
</evidence>
<accession>A0A7S3JT10</accession>
<feature type="compositionally biased region" description="Polar residues" evidence="6">
    <location>
        <begin position="210"/>
        <end position="226"/>
    </location>
</feature>
<name>A0A7S3JT10_9STRA</name>
<evidence type="ECO:0000256" key="3">
    <source>
        <dbReference type="ARBA" id="ARBA00023136"/>
    </source>
</evidence>
<dbReference type="InterPro" id="IPR005610">
    <property type="entry name" value="PSII_Psb28_class-1"/>
</dbReference>
<dbReference type="InterPro" id="IPR038676">
    <property type="entry name" value="Psb28_c1_sf"/>
</dbReference>
<dbReference type="EMBL" id="HBIJ01006934">
    <property type="protein sequence ID" value="CAE0364132.1"/>
    <property type="molecule type" value="Transcribed_RNA"/>
</dbReference>
<organism evidence="8">
    <name type="scientific">Aureoumbra lagunensis</name>
    <dbReference type="NCBI Taxonomy" id="44058"/>
    <lineage>
        <taxon>Eukaryota</taxon>
        <taxon>Sar</taxon>
        <taxon>Stramenopiles</taxon>
        <taxon>Ochrophyta</taxon>
        <taxon>Pelagophyceae</taxon>
        <taxon>Pelagomonadales</taxon>
        <taxon>Aureoumbra</taxon>
    </lineage>
</organism>
<dbReference type="PANTHER" id="PTHR34963">
    <property type="match status" value="1"/>
</dbReference>
<dbReference type="PANTHER" id="PTHR34963:SF2">
    <property type="entry name" value="PHOTOSYSTEM II REACTION CENTER PSB28 PROTEIN, CHLOROPLASTIC"/>
    <property type="match status" value="1"/>
</dbReference>
<dbReference type="GO" id="GO:0015979">
    <property type="term" value="P:photosynthesis"/>
    <property type="evidence" value="ECO:0007669"/>
    <property type="project" value="UniProtKB-KW"/>
</dbReference>
<evidence type="ECO:0000313" key="8">
    <source>
        <dbReference type="EMBL" id="CAE0364132.1"/>
    </source>
</evidence>
<feature type="chain" id="PRO_5031195447" description="Photosystem II reaction center Psb28 protein" evidence="7">
    <location>
        <begin position="21"/>
        <end position="233"/>
    </location>
</feature>